<dbReference type="AlphaFoldDB" id="A0A1D2M7W8"/>
<evidence type="ECO:0000313" key="2">
    <source>
        <dbReference type="Proteomes" id="UP000094527"/>
    </source>
</evidence>
<keyword evidence="2" id="KW-1185">Reference proteome</keyword>
<proteinExistence type="predicted"/>
<sequence length="155" mass="17721">MHRNQLKSAAGSPLRAADVQKPIFILEWLRHVETVLSCISRIELKASQKQLVDQLLLKSKQDQAPQSEPRCPMHGHSFLHRRHNNFVRHRQQMQRPPQTLKDDSPSIKLAACPARVHVLPPRSDDGSLLRRNSASLFQNVSQHGIPIPHRNTDHL</sequence>
<protein>
    <submittedName>
        <fullName evidence="1">HEAT repeat-containing protein 5A</fullName>
    </submittedName>
</protein>
<accession>A0A1D2M7W8</accession>
<organism evidence="1 2">
    <name type="scientific">Orchesella cincta</name>
    <name type="common">Springtail</name>
    <name type="synonym">Podura cincta</name>
    <dbReference type="NCBI Taxonomy" id="48709"/>
    <lineage>
        <taxon>Eukaryota</taxon>
        <taxon>Metazoa</taxon>
        <taxon>Ecdysozoa</taxon>
        <taxon>Arthropoda</taxon>
        <taxon>Hexapoda</taxon>
        <taxon>Collembola</taxon>
        <taxon>Entomobryomorpha</taxon>
        <taxon>Entomobryoidea</taxon>
        <taxon>Orchesellidae</taxon>
        <taxon>Orchesellinae</taxon>
        <taxon>Orchesella</taxon>
    </lineage>
</organism>
<dbReference type="OrthoDB" id="192608at2759"/>
<comment type="caution">
    <text evidence="1">The sequence shown here is derived from an EMBL/GenBank/DDBJ whole genome shotgun (WGS) entry which is preliminary data.</text>
</comment>
<dbReference type="Proteomes" id="UP000094527">
    <property type="component" value="Unassembled WGS sequence"/>
</dbReference>
<gene>
    <name evidence="1" type="ORF">Ocin01_17599</name>
</gene>
<dbReference type="EMBL" id="LJIJ01002931">
    <property type="protein sequence ID" value="ODM89076.1"/>
    <property type="molecule type" value="Genomic_DNA"/>
</dbReference>
<name>A0A1D2M7W8_ORCCI</name>
<reference evidence="1 2" key="1">
    <citation type="journal article" date="2016" name="Genome Biol. Evol.">
        <title>Gene Family Evolution Reflects Adaptation to Soil Environmental Stressors in the Genome of the Collembolan Orchesella cincta.</title>
        <authorList>
            <person name="Faddeeva-Vakhrusheva A."/>
            <person name="Derks M.F."/>
            <person name="Anvar S.Y."/>
            <person name="Agamennone V."/>
            <person name="Suring W."/>
            <person name="Smit S."/>
            <person name="van Straalen N.M."/>
            <person name="Roelofs D."/>
        </authorList>
    </citation>
    <scope>NUCLEOTIDE SEQUENCE [LARGE SCALE GENOMIC DNA]</scope>
    <source>
        <tissue evidence="1">Mixed pool</tissue>
    </source>
</reference>
<evidence type="ECO:0000313" key="1">
    <source>
        <dbReference type="EMBL" id="ODM89076.1"/>
    </source>
</evidence>